<protein>
    <submittedName>
        <fullName evidence="2">Uncharacterized protein</fullName>
    </submittedName>
</protein>
<organism evidence="2 3">
    <name type="scientific">Dictyocaulus viviparus</name>
    <name type="common">Bovine lungworm</name>
    <dbReference type="NCBI Taxonomy" id="29172"/>
    <lineage>
        <taxon>Eukaryota</taxon>
        <taxon>Metazoa</taxon>
        <taxon>Ecdysozoa</taxon>
        <taxon>Nematoda</taxon>
        <taxon>Chromadorea</taxon>
        <taxon>Rhabditida</taxon>
        <taxon>Rhabditina</taxon>
        <taxon>Rhabditomorpha</taxon>
        <taxon>Strongyloidea</taxon>
        <taxon>Metastrongylidae</taxon>
        <taxon>Dictyocaulus</taxon>
    </lineage>
</organism>
<evidence type="ECO:0000256" key="1">
    <source>
        <dbReference type="SAM" id="Phobius"/>
    </source>
</evidence>
<dbReference type="AlphaFoldDB" id="A0A0D8XDI6"/>
<keyword evidence="1" id="KW-0812">Transmembrane</keyword>
<sequence length="473" mass="54034">MVFSGTRSPSLEEMYRRRPSFTRPPIRGVNSPRLTDEEADQLTSPFFQSYNPDKPPAWEVPNINNNVLHIASPDYAPYHFSAPSIIHRVFQKVTNIVFALFNALYWLLHLVTIRFMKTIALLLYDSSVCVLWIIRAIGEYVSVFVYNISSEKSSYLRPCPSKRKQLSASLSRFVHFLRIFLAPVDLTIKSFHKFRNALKRSYYAHLEEKGREINRKAVLSKLEEIKRLEAEAKNFLAAIEARKGARKHGDAVDEHNDGQFNDSGGYNRYNLRHRAVAADTDSEDDIPRRRKDVYFGTPMGLVQSERKSLKTYRIASWLGSTASSLVYYIYYMVHLIILFAKRSYDGAYRAFSFTNSPSTVTGASSSCMWLSARNDGIHPNAKETYLNKHNHHNEQATPIIVPQSTSHSYSIIYMPARTLLFAVFAVGDILCWLYSKSLVELSSTVHVLEMNDPKPLASVEKQVCSISSVKQNF</sequence>
<keyword evidence="1" id="KW-0472">Membrane</keyword>
<evidence type="ECO:0000313" key="2">
    <source>
        <dbReference type="EMBL" id="KJH40506.1"/>
    </source>
</evidence>
<name>A0A0D8XDI6_DICVI</name>
<keyword evidence="3" id="KW-1185">Reference proteome</keyword>
<dbReference type="Proteomes" id="UP000053766">
    <property type="component" value="Unassembled WGS sequence"/>
</dbReference>
<dbReference type="EMBL" id="KN717158">
    <property type="protein sequence ID" value="KJH40506.1"/>
    <property type="molecule type" value="Genomic_DNA"/>
</dbReference>
<dbReference type="STRING" id="29172.A0A0D8XDI6"/>
<gene>
    <name evidence="2" type="ORF">DICVIV_13536</name>
</gene>
<dbReference type="OrthoDB" id="342281at2759"/>
<feature type="transmembrane region" description="Helical" evidence="1">
    <location>
        <begin position="411"/>
        <end position="434"/>
    </location>
</feature>
<reference evidence="3" key="2">
    <citation type="journal article" date="2016" name="Sci. Rep.">
        <title>Dictyocaulus viviparus genome, variome and transcriptome elucidate lungworm biology and support future intervention.</title>
        <authorList>
            <person name="McNulty S.N."/>
            <person name="Strube C."/>
            <person name="Rosa B.A."/>
            <person name="Martin J.C."/>
            <person name="Tyagi R."/>
            <person name="Choi Y.J."/>
            <person name="Wang Q."/>
            <person name="Hallsworth Pepin K."/>
            <person name="Zhang X."/>
            <person name="Ozersky P."/>
            <person name="Wilson R.K."/>
            <person name="Sternberg P.W."/>
            <person name="Gasser R.B."/>
            <person name="Mitreva M."/>
        </authorList>
    </citation>
    <scope>NUCLEOTIDE SEQUENCE [LARGE SCALE GENOMIC DNA]</scope>
    <source>
        <strain evidence="3">HannoverDv2000</strain>
    </source>
</reference>
<feature type="transmembrane region" description="Helical" evidence="1">
    <location>
        <begin position="96"/>
        <end position="116"/>
    </location>
</feature>
<evidence type="ECO:0000313" key="3">
    <source>
        <dbReference type="Proteomes" id="UP000053766"/>
    </source>
</evidence>
<feature type="transmembrane region" description="Helical" evidence="1">
    <location>
        <begin position="122"/>
        <end position="148"/>
    </location>
</feature>
<accession>A0A0D8XDI6</accession>
<keyword evidence="1" id="KW-1133">Transmembrane helix</keyword>
<feature type="transmembrane region" description="Helical" evidence="1">
    <location>
        <begin position="314"/>
        <end position="340"/>
    </location>
</feature>
<reference evidence="2 3" key="1">
    <citation type="submission" date="2013-11" db="EMBL/GenBank/DDBJ databases">
        <title>Draft genome of the bovine lungworm Dictyocaulus viviparus.</title>
        <authorList>
            <person name="Mitreva M."/>
        </authorList>
    </citation>
    <scope>NUCLEOTIDE SEQUENCE [LARGE SCALE GENOMIC DNA]</scope>
    <source>
        <strain evidence="2 3">HannoverDv2000</strain>
    </source>
</reference>
<proteinExistence type="predicted"/>